<keyword evidence="4" id="KW-0233">DNA recombination</keyword>
<protein>
    <submittedName>
        <fullName evidence="6">DNA recombination protein RmuC</fullName>
    </submittedName>
</protein>
<evidence type="ECO:0000256" key="2">
    <source>
        <dbReference type="ARBA" id="ARBA00009840"/>
    </source>
</evidence>
<gene>
    <name evidence="6" type="primary">rmuC</name>
    <name evidence="6" type="ORF">LNV07_18680</name>
</gene>
<dbReference type="RefSeq" id="WP_263572690.1">
    <property type="nucleotide sequence ID" value="NZ_JAJIRN010000008.1"/>
</dbReference>
<keyword evidence="3 5" id="KW-0175">Coiled coil</keyword>
<comment type="similarity">
    <text evidence="2">Belongs to the RmuC family.</text>
</comment>
<dbReference type="InterPro" id="IPR003798">
    <property type="entry name" value="DNA_recombination_RmuC"/>
</dbReference>
<evidence type="ECO:0000256" key="5">
    <source>
        <dbReference type="SAM" id="Coils"/>
    </source>
</evidence>
<name>A0ABT2YJ79_9BURK</name>
<feature type="coiled-coil region" evidence="5">
    <location>
        <begin position="40"/>
        <end position="67"/>
    </location>
</feature>
<sequence length="447" mass="49189">MTVFEAMLLAAIGLLSLGILLLWLQLRRGAAAEQGQANLLPTLQQANERLERELRDELTRSAGATRQELQQSLARFQQALSSGLAGSAQAQTAQALAAREAQDLAAQRQTQALAESLRALAQTVEQRLSLIQQDNEKKLEQMRATVDEKLHATLEQRLGESFKQVAERLEQVHKGLGEMQGLARDVGSLSRVLSNVKTRGIFGEVQLLGLLEQVFTAEQYASNVATIPGSSERVEFAVRLPGQRADGAPLWLPIDAKFPREDYERLLDAQERADAAGVELSSKAIETRLRAEAKTIRDKYIAPPHTTDFGMLFVPTEGLYAEALRRPGLLESLQREFKVMLVGPTTLLATLTSLQMGFRTLALEQRSAEVWEVLGAVKTEFGKFGEVLAKTKKKLDEASNSIDLAETRTRVMTKRLKDVEALPDEAAQALLKLASADGGEDIDEVRL</sequence>
<evidence type="ECO:0000313" key="7">
    <source>
        <dbReference type="Proteomes" id="UP001209701"/>
    </source>
</evidence>
<comment type="caution">
    <text evidence="6">The sequence shown here is derived from an EMBL/GenBank/DDBJ whole genome shotgun (WGS) entry which is preliminary data.</text>
</comment>
<proteinExistence type="inferred from homology"/>
<comment type="function">
    <text evidence="1">Involved in DNA recombination.</text>
</comment>
<dbReference type="EMBL" id="JAJIRN010000008">
    <property type="protein sequence ID" value="MCV2370112.1"/>
    <property type="molecule type" value="Genomic_DNA"/>
</dbReference>
<dbReference type="PANTHER" id="PTHR30563:SF0">
    <property type="entry name" value="DNA RECOMBINATION PROTEIN RMUC"/>
    <property type="match status" value="1"/>
</dbReference>
<reference evidence="6 7" key="1">
    <citation type="submission" date="2021-11" db="EMBL/GenBank/DDBJ databases">
        <authorList>
            <person name="Liang Q."/>
            <person name="Mou H."/>
            <person name="Liu Z."/>
        </authorList>
    </citation>
    <scope>NUCLEOTIDE SEQUENCE [LARGE SCALE GENOMIC DNA]</scope>
    <source>
        <strain evidence="6 7">CHU3</strain>
    </source>
</reference>
<evidence type="ECO:0000256" key="3">
    <source>
        <dbReference type="ARBA" id="ARBA00023054"/>
    </source>
</evidence>
<dbReference type="Pfam" id="PF02646">
    <property type="entry name" value="RmuC"/>
    <property type="match status" value="1"/>
</dbReference>
<dbReference type="Proteomes" id="UP001209701">
    <property type="component" value="Unassembled WGS sequence"/>
</dbReference>
<accession>A0ABT2YJ79</accession>
<evidence type="ECO:0000256" key="4">
    <source>
        <dbReference type="ARBA" id="ARBA00023172"/>
    </source>
</evidence>
<keyword evidence="7" id="KW-1185">Reference proteome</keyword>
<evidence type="ECO:0000256" key="1">
    <source>
        <dbReference type="ARBA" id="ARBA00003416"/>
    </source>
</evidence>
<dbReference type="PANTHER" id="PTHR30563">
    <property type="entry name" value="DNA RECOMBINATION PROTEIN RMUC"/>
    <property type="match status" value="1"/>
</dbReference>
<evidence type="ECO:0000313" key="6">
    <source>
        <dbReference type="EMBL" id="MCV2370112.1"/>
    </source>
</evidence>
<organism evidence="6 7">
    <name type="scientific">Roseateles oligotrophus</name>
    <dbReference type="NCBI Taxonomy" id="1769250"/>
    <lineage>
        <taxon>Bacteria</taxon>
        <taxon>Pseudomonadati</taxon>
        <taxon>Pseudomonadota</taxon>
        <taxon>Betaproteobacteria</taxon>
        <taxon>Burkholderiales</taxon>
        <taxon>Sphaerotilaceae</taxon>
        <taxon>Roseateles</taxon>
    </lineage>
</organism>
<feature type="coiled-coil region" evidence="5">
    <location>
        <begin position="114"/>
        <end position="141"/>
    </location>
</feature>